<dbReference type="Proteomes" id="UP000681594">
    <property type="component" value="Unassembled WGS sequence"/>
</dbReference>
<name>A0ABS4AAY8_9PROT</name>
<feature type="region of interest" description="Disordered" evidence="1">
    <location>
        <begin position="1"/>
        <end position="21"/>
    </location>
</feature>
<reference evidence="2 3" key="1">
    <citation type="submission" date="2021-03" db="EMBL/GenBank/DDBJ databases">
        <authorList>
            <person name="So Y."/>
        </authorList>
    </citation>
    <scope>NUCLEOTIDE SEQUENCE [LARGE SCALE GENOMIC DNA]</scope>
    <source>
        <strain evidence="2 3">SSH11</strain>
    </source>
</reference>
<organism evidence="2 3">
    <name type="scientific">Pararoseomonas baculiformis</name>
    <dbReference type="NCBI Taxonomy" id="2820812"/>
    <lineage>
        <taxon>Bacteria</taxon>
        <taxon>Pseudomonadati</taxon>
        <taxon>Pseudomonadota</taxon>
        <taxon>Alphaproteobacteria</taxon>
        <taxon>Acetobacterales</taxon>
        <taxon>Acetobacteraceae</taxon>
        <taxon>Pararoseomonas</taxon>
    </lineage>
</organism>
<gene>
    <name evidence="2" type="ORF">J8J14_02870</name>
</gene>
<dbReference type="EMBL" id="JAGIZB010000002">
    <property type="protein sequence ID" value="MBP0443710.1"/>
    <property type="molecule type" value="Genomic_DNA"/>
</dbReference>
<evidence type="ECO:0000313" key="3">
    <source>
        <dbReference type="Proteomes" id="UP000681594"/>
    </source>
</evidence>
<keyword evidence="3" id="KW-1185">Reference proteome</keyword>
<protein>
    <submittedName>
        <fullName evidence="2">Uncharacterized protein</fullName>
    </submittedName>
</protein>
<sequence>MPVLPIRRAKPLRPDHARLGPQEARREAALLTMVPRHRSRFPGDGGRVLPMGGPAASRGLSRQAGTA</sequence>
<dbReference type="RefSeq" id="WP_209377931.1">
    <property type="nucleotide sequence ID" value="NZ_JAGIZB010000002.1"/>
</dbReference>
<feature type="compositionally biased region" description="Basic and acidic residues" evidence="1">
    <location>
        <begin position="12"/>
        <end position="21"/>
    </location>
</feature>
<proteinExistence type="predicted"/>
<accession>A0ABS4AAY8</accession>
<evidence type="ECO:0000313" key="2">
    <source>
        <dbReference type="EMBL" id="MBP0443710.1"/>
    </source>
</evidence>
<comment type="caution">
    <text evidence="2">The sequence shown here is derived from an EMBL/GenBank/DDBJ whole genome shotgun (WGS) entry which is preliminary data.</text>
</comment>
<feature type="region of interest" description="Disordered" evidence="1">
    <location>
        <begin position="37"/>
        <end position="67"/>
    </location>
</feature>
<evidence type="ECO:0000256" key="1">
    <source>
        <dbReference type="SAM" id="MobiDB-lite"/>
    </source>
</evidence>